<protein>
    <recommendedName>
        <fullName evidence="1">AAA domain-containing protein</fullName>
    </recommendedName>
</protein>
<dbReference type="Pfam" id="PF13614">
    <property type="entry name" value="AAA_31"/>
    <property type="match status" value="1"/>
</dbReference>
<evidence type="ECO:0000259" key="1">
    <source>
        <dbReference type="Pfam" id="PF13614"/>
    </source>
</evidence>
<gene>
    <name evidence="2" type="ORF">J43TS3_04480</name>
</gene>
<dbReference type="InterPro" id="IPR027417">
    <property type="entry name" value="P-loop_NTPase"/>
</dbReference>
<dbReference type="PANTHER" id="PTHR43384">
    <property type="entry name" value="SEPTUM SITE-DETERMINING PROTEIN MIND HOMOLOG, CHLOROPLASTIC-RELATED"/>
    <property type="match status" value="1"/>
</dbReference>
<dbReference type="InterPro" id="IPR025669">
    <property type="entry name" value="AAA_dom"/>
</dbReference>
<evidence type="ECO:0000313" key="2">
    <source>
        <dbReference type="EMBL" id="GIO25837.1"/>
    </source>
</evidence>
<proteinExistence type="predicted"/>
<dbReference type="GO" id="GO:0005829">
    <property type="term" value="C:cytosol"/>
    <property type="evidence" value="ECO:0007669"/>
    <property type="project" value="TreeGrafter"/>
</dbReference>
<feature type="domain" description="AAA" evidence="1">
    <location>
        <begin position="135"/>
        <end position="305"/>
    </location>
</feature>
<dbReference type="GO" id="GO:0009898">
    <property type="term" value="C:cytoplasmic side of plasma membrane"/>
    <property type="evidence" value="ECO:0007669"/>
    <property type="project" value="TreeGrafter"/>
</dbReference>
<evidence type="ECO:0000313" key="3">
    <source>
        <dbReference type="Proteomes" id="UP000676917"/>
    </source>
</evidence>
<reference evidence="2" key="1">
    <citation type="submission" date="2021-03" db="EMBL/GenBank/DDBJ databases">
        <title>Antimicrobial resistance genes in bacteria isolated from Japanese honey, and their potential for conferring macrolide and lincosamide resistance in the American foulbrood pathogen Paenibacillus larvae.</title>
        <authorList>
            <person name="Okamoto M."/>
            <person name="Kumagai M."/>
            <person name="Kanamori H."/>
            <person name="Takamatsu D."/>
        </authorList>
    </citation>
    <scope>NUCLEOTIDE SEQUENCE</scope>
    <source>
        <strain evidence="2">J43TS3</strain>
    </source>
</reference>
<dbReference type="RefSeq" id="WP_212919350.1">
    <property type="nucleotide sequence ID" value="NZ_BORP01000001.1"/>
</dbReference>
<dbReference type="AlphaFoldDB" id="A0A919X7F0"/>
<dbReference type="Proteomes" id="UP000676917">
    <property type="component" value="Unassembled WGS sequence"/>
</dbReference>
<dbReference type="Gene3D" id="3.40.50.300">
    <property type="entry name" value="P-loop containing nucleotide triphosphate hydrolases"/>
    <property type="match status" value="1"/>
</dbReference>
<dbReference type="GO" id="GO:0051782">
    <property type="term" value="P:negative regulation of cell division"/>
    <property type="evidence" value="ECO:0007669"/>
    <property type="project" value="TreeGrafter"/>
</dbReference>
<name>A0A919X7F0_9BACI</name>
<sequence length="378" mass="43570">MKRINEIYVIGNNEDLLSSIQSQLSQEYKLQMLEIDEIKKFSVQIVLMLRTDEMSPLDTAQTVLSLYPKAHLIYISDIPNFELLRDLNRMGIMEYLVLPDEDWLLGDRIREIAELKLANHEQSSTVEGFKRGGGKVFTFYSGKGGAGKSLLSTAFAQTLKVESTAKVLFIDLNLQYGSAETFLGIDSNRTIIDLYPVIQELNEHHIRNVAEKEPHSGLDILVSPRDAELAERIDEEFILRLIRASKRSYDFIIIDVPTWIDERVYTTLEESEKIYYVMSYDTIAIRVLKSVEELFQQLGIVMNEKMELIINYSGKDNELNQKDLERFIGYPIAARVRRDLKGVQSFVNQGVPLRKEQKDKKLPPVARDVQKWVRSMLK</sequence>
<dbReference type="PANTHER" id="PTHR43384:SF13">
    <property type="entry name" value="SLR0110 PROTEIN"/>
    <property type="match status" value="1"/>
</dbReference>
<dbReference type="GO" id="GO:0016887">
    <property type="term" value="F:ATP hydrolysis activity"/>
    <property type="evidence" value="ECO:0007669"/>
    <property type="project" value="TreeGrafter"/>
</dbReference>
<dbReference type="GO" id="GO:0005524">
    <property type="term" value="F:ATP binding"/>
    <property type="evidence" value="ECO:0007669"/>
    <property type="project" value="TreeGrafter"/>
</dbReference>
<organism evidence="2 3">
    <name type="scientific">Ornithinibacillus bavariensis</name>
    <dbReference type="NCBI Taxonomy" id="545502"/>
    <lineage>
        <taxon>Bacteria</taxon>
        <taxon>Bacillati</taxon>
        <taxon>Bacillota</taxon>
        <taxon>Bacilli</taxon>
        <taxon>Bacillales</taxon>
        <taxon>Bacillaceae</taxon>
        <taxon>Ornithinibacillus</taxon>
    </lineage>
</organism>
<dbReference type="SUPFAM" id="SSF52540">
    <property type="entry name" value="P-loop containing nucleoside triphosphate hydrolases"/>
    <property type="match status" value="1"/>
</dbReference>
<keyword evidence="3" id="KW-1185">Reference proteome</keyword>
<accession>A0A919X7F0</accession>
<dbReference type="Gene3D" id="3.40.50.2300">
    <property type="match status" value="1"/>
</dbReference>
<dbReference type="EMBL" id="BORP01000001">
    <property type="protein sequence ID" value="GIO25837.1"/>
    <property type="molecule type" value="Genomic_DNA"/>
</dbReference>
<comment type="caution">
    <text evidence="2">The sequence shown here is derived from an EMBL/GenBank/DDBJ whole genome shotgun (WGS) entry which is preliminary data.</text>
</comment>
<dbReference type="InterPro" id="IPR050625">
    <property type="entry name" value="ParA/MinD_ATPase"/>
</dbReference>